<name>A0A0X3BJU4_9EURY</name>
<gene>
    <name evidence="1" type="ORF">MMAB1_0528</name>
</gene>
<accession>A0A0X3BJU4</accession>
<organism evidence="1 2">
    <name type="scientific">Methanoculleus bourgensis</name>
    <dbReference type="NCBI Taxonomy" id="83986"/>
    <lineage>
        <taxon>Archaea</taxon>
        <taxon>Methanobacteriati</taxon>
        <taxon>Methanobacteriota</taxon>
        <taxon>Stenosarchaea group</taxon>
        <taxon>Methanomicrobia</taxon>
        <taxon>Methanomicrobiales</taxon>
        <taxon>Methanomicrobiaceae</taxon>
        <taxon>Methanoculleus</taxon>
    </lineage>
</organism>
<reference evidence="1 2" key="1">
    <citation type="submission" date="2016-01" db="EMBL/GenBank/DDBJ databases">
        <authorList>
            <person name="Manzoor S."/>
        </authorList>
    </citation>
    <scope>NUCLEOTIDE SEQUENCE [LARGE SCALE GENOMIC DNA]</scope>
    <source>
        <strain evidence="1">Methanoculleus sp MAB1</strain>
    </source>
</reference>
<sequence>MSRPVLRVRSTGGTTPKLTDKAACAANSADLARRHISPCGICITVCPVGEDRQHYAPAGGEEPRYRRAREHVQRYGGL</sequence>
<dbReference type="KEGG" id="mema:MMAB1_0528"/>
<dbReference type="EMBL" id="LT158599">
    <property type="protein sequence ID" value="CVK31745.1"/>
    <property type="molecule type" value="Genomic_DNA"/>
</dbReference>
<protein>
    <submittedName>
        <fullName evidence="1">Uncharacterized protein</fullName>
    </submittedName>
</protein>
<proteinExistence type="predicted"/>
<dbReference type="Proteomes" id="UP000069850">
    <property type="component" value="Chromosome 1"/>
</dbReference>
<evidence type="ECO:0000313" key="2">
    <source>
        <dbReference type="Proteomes" id="UP000069850"/>
    </source>
</evidence>
<evidence type="ECO:0000313" key="1">
    <source>
        <dbReference type="EMBL" id="CVK31745.1"/>
    </source>
</evidence>
<dbReference type="AlphaFoldDB" id="A0A0X3BJU4"/>